<organism evidence="2 3">
    <name type="scientific">Nocardia fluminea</name>
    <dbReference type="NCBI Taxonomy" id="134984"/>
    <lineage>
        <taxon>Bacteria</taxon>
        <taxon>Bacillati</taxon>
        <taxon>Actinomycetota</taxon>
        <taxon>Actinomycetes</taxon>
        <taxon>Mycobacteriales</taxon>
        <taxon>Nocardiaceae</taxon>
        <taxon>Nocardia</taxon>
    </lineage>
</organism>
<dbReference type="PANTHER" id="PTHR35010:SF2">
    <property type="entry name" value="BLL4672 PROTEIN"/>
    <property type="match status" value="1"/>
</dbReference>
<comment type="caution">
    <text evidence="2">The sequence shown here is derived from an EMBL/GenBank/DDBJ whole genome shotgun (WGS) entry which is preliminary data.</text>
</comment>
<dbReference type="PROSITE" id="PS50943">
    <property type="entry name" value="HTH_CROC1"/>
    <property type="match status" value="1"/>
</dbReference>
<dbReference type="Gene3D" id="1.10.260.40">
    <property type="entry name" value="lambda repressor-like DNA-binding domains"/>
    <property type="match status" value="1"/>
</dbReference>
<dbReference type="PANTHER" id="PTHR35010">
    <property type="entry name" value="BLL4672 PROTEIN-RELATED"/>
    <property type="match status" value="1"/>
</dbReference>
<dbReference type="GO" id="GO:0003677">
    <property type="term" value="F:DNA binding"/>
    <property type="evidence" value="ECO:0007669"/>
    <property type="project" value="InterPro"/>
</dbReference>
<dbReference type="AlphaFoldDB" id="A0A2N3VEB9"/>
<dbReference type="Pfam" id="PF13560">
    <property type="entry name" value="HTH_31"/>
    <property type="match status" value="1"/>
</dbReference>
<name>A0A2N3VEB9_9NOCA</name>
<evidence type="ECO:0000313" key="3">
    <source>
        <dbReference type="Proteomes" id="UP000233766"/>
    </source>
</evidence>
<reference evidence="2 3" key="1">
    <citation type="submission" date="2017-12" db="EMBL/GenBank/DDBJ databases">
        <title>Sequencing the genomes of 1000 Actinobacteria strains.</title>
        <authorList>
            <person name="Klenk H.-P."/>
        </authorList>
    </citation>
    <scope>NUCLEOTIDE SEQUENCE [LARGE SCALE GENOMIC DNA]</scope>
    <source>
        <strain evidence="2 3">DSM 44489</strain>
    </source>
</reference>
<gene>
    <name evidence="2" type="ORF">ATK86_4352</name>
</gene>
<feature type="domain" description="HTH cro/C1-type" evidence="1">
    <location>
        <begin position="33"/>
        <end position="86"/>
    </location>
</feature>
<dbReference type="SUPFAM" id="SSF47413">
    <property type="entry name" value="lambda repressor-like DNA-binding domains"/>
    <property type="match status" value="1"/>
</dbReference>
<dbReference type="SMART" id="SM00530">
    <property type="entry name" value="HTH_XRE"/>
    <property type="match status" value="1"/>
</dbReference>
<dbReference type="InterPro" id="IPR010982">
    <property type="entry name" value="Lambda_DNA-bd_dom_sf"/>
</dbReference>
<dbReference type="InterPro" id="IPR041413">
    <property type="entry name" value="MLTR_LBD"/>
</dbReference>
<dbReference type="Gene3D" id="3.30.450.180">
    <property type="match status" value="1"/>
</dbReference>
<keyword evidence="3" id="KW-1185">Reference proteome</keyword>
<dbReference type="CDD" id="cd00093">
    <property type="entry name" value="HTH_XRE"/>
    <property type="match status" value="1"/>
</dbReference>
<protein>
    <submittedName>
        <fullName evidence="2">Helix-turn-helix protein</fullName>
    </submittedName>
</protein>
<dbReference type="EMBL" id="PJMW01000002">
    <property type="protein sequence ID" value="PKV79936.1"/>
    <property type="molecule type" value="Genomic_DNA"/>
</dbReference>
<dbReference type="InterPro" id="IPR001387">
    <property type="entry name" value="Cro/C1-type_HTH"/>
</dbReference>
<evidence type="ECO:0000259" key="1">
    <source>
        <dbReference type="PROSITE" id="PS50943"/>
    </source>
</evidence>
<sequence>MGGVDRAELATVLRTARSRLTPADAGLPGGSRRQVPGLRREEVASLAGVSVDYIVRLEQGRGPKPSEQVLGALTRALRLTDVDRDLVFRLAGSEPPQAGRIPMAIRPSVLRLLDRLADLPVLVLSAKSDVLAWNPLSAALLGDFSAIPVPRRNIMWQRFLGTGTGRLVMTPEEADSNAAACVGCLRAVKAAYPDDPGLSRLLTELRTGSPEFESHWQAGRSSTMHSLTKTIAHPDLGALTLDCDAMHVPDTDQTIIIYSATPHTPTATALDLLRVTGLESFPESAC</sequence>
<accession>A0A2N3VEB9</accession>
<dbReference type="Pfam" id="PF17765">
    <property type="entry name" value="MLTR_LBD"/>
    <property type="match status" value="1"/>
</dbReference>
<evidence type="ECO:0000313" key="2">
    <source>
        <dbReference type="EMBL" id="PKV79936.1"/>
    </source>
</evidence>
<dbReference type="Proteomes" id="UP000233766">
    <property type="component" value="Unassembled WGS sequence"/>
</dbReference>
<proteinExistence type="predicted"/>